<organism evidence="3 4">
    <name type="scientific">Emticicia agri</name>
    <dbReference type="NCBI Taxonomy" id="2492393"/>
    <lineage>
        <taxon>Bacteria</taxon>
        <taxon>Pseudomonadati</taxon>
        <taxon>Bacteroidota</taxon>
        <taxon>Cytophagia</taxon>
        <taxon>Cytophagales</taxon>
        <taxon>Leadbetterellaceae</taxon>
        <taxon>Emticicia</taxon>
    </lineage>
</organism>
<evidence type="ECO:0000256" key="1">
    <source>
        <dbReference type="PROSITE-ProRule" id="PRU00169"/>
    </source>
</evidence>
<dbReference type="AlphaFoldDB" id="A0A4Q5LYR8"/>
<proteinExistence type="predicted"/>
<dbReference type="InterPro" id="IPR052893">
    <property type="entry name" value="TCS_response_regulator"/>
</dbReference>
<feature type="modified residue" description="4-aspartylphosphate" evidence="1">
    <location>
        <position position="66"/>
    </location>
</feature>
<evidence type="ECO:0000313" key="3">
    <source>
        <dbReference type="EMBL" id="RYU94958.1"/>
    </source>
</evidence>
<keyword evidence="4" id="KW-1185">Reference proteome</keyword>
<dbReference type="PANTHER" id="PTHR44520">
    <property type="entry name" value="RESPONSE REGULATOR RCP1-RELATED"/>
    <property type="match status" value="1"/>
</dbReference>
<gene>
    <name evidence="3" type="ORF">EWM59_14800</name>
</gene>
<dbReference type="InterPro" id="IPR001789">
    <property type="entry name" value="Sig_transdc_resp-reg_receiver"/>
</dbReference>
<dbReference type="Gene3D" id="3.40.50.2300">
    <property type="match status" value="1"/>
</dbReference>
<protein>
    <submittedName>
        <fullName evidence="3">Response regulator</fullName>
    </submittedName>
</protein>
<name>A0A4Q5LYR8_9BACT</name>
<dbReference type="SMART" id="SM00448">
    <property type="entry name" value="REC"/>
    <property type="match status" value="1"/>
</dbReference>
<dbReference type="GO" id="GO:0000160">
    <property type="term" value="P:phosphorelay signal transduction system"/>
    <property type="evidence" value="ECO:0007669"/>
    <property type="project" value="InterPro"/>
</dbReference>
<keyword evidence="1" id="KW-0597">Phosphoprotein</keyword>
<dbReference type="InterPro" id="IPR011006">
    <property type="entry name" value="CheY-like_superfamily"/>
</dbReference>
<dbReference type="SUPFAM" id="SSF52172">
    <property type="entry name" value="CheY-like"/>
    <property type="match status" value="1"/>
</dbReference>
<dbReference type="Pfam" id="PF00072">
    <property type="entry name" value="Response_reg"/>
    <property type="match status" value="1"/>
</dbReference>
<accession>A0A4Q5LYR8</accession>
<dbReference type="CDD" id="cd17557">
    <property type="entry name" value="REC_Rcp-like"/>
    <property type="match status" value="1"/>
</dbReference>
<dbReference type="EMBL" id="SEWF01000020">
    <property type="protein sequence ID" value="RYU94958.1"/>
    <property type="molecule type" value="Genomic_DNA"/>
</dbReference>
<sequence>MKYVLTDNYAPIKVLLAEDDEDDQFFFSDALAELPFPTELTIVSNGHDAVEKLTHADSKPDIIFLDLNMPKMNGKECLKQIRTNKRYKTTPCIILSTSSAHAEIEETYYAGANLYILKPNEGHNLLKMVNKVLKLDWKENFTPEKELYFLSERMLQRA</sequence>
<dbReference type="OrthoDB" id="7631574at2"/>
<comment type="caution">
    <text evidence="3">The sequence shown here is derived from an EMBL/GenBank/DDBJ whole genome shotgun (WGS) entry which is preliminary data.</text>
</comment>
<dbReference type="PROSITE" id="PS50110">
    <property type="entry name" value="RESPONSE_REGULATORY"/>
    <property type="match status" value="1"/>
</dbReference>
<reference evidence="3 4" key="1">
    <citation type="submission" date="2019-02" db="EMBL/GenBank/DDBJ databases">
        <title>Bacterial novel species Emticicia sp. 17J42-9 isolated from soil.</title>
        <authorList>
            <person name="Jung H.-Y."/>
        </authorList>
    </citation>
    <scope>NUCLEOTIDE SEQUENCE [LARGE SCALE GENOMIC DNA]</scope>
    <source>
        <strain evidence="3 4">17J42-9</strain>
    </source>
</reference>
<dbReference type="RefSeq" id="WP_130021884.1">
    <property type="nucleotide sequence ID" value="NZ_SEWF01000020.1"/>
</dbReference>
<evidence type="ECO:0000313" key="4">
    <source>
        <dbReference type="Proteomes" id="UP000293162"/>
    </source>
</evidence>
<dbReference type="PANTHER" id="PTHR44520:SF2">
    <property type="entry name" value="RESPONSE REGULATOR RCP1"/>
    <property type="match status" value="1"/>
</dbReference>
<dbReference type="Proteomes" id="UP000293162">
    <property type="component" value="Unassembled WGS sequence"/>
</dbReference>
<evidence type="ECO:0000259" key="2">
    <source>
        <dbReference type="PROSITE" id="PS50110"/>
    </source>
</evidence>
<feature type="domain" description="Response regulatory" evidence="2">
    <location>
        <begin position="13"/>
        <end position="133"/>
    </location>
</feature>